<gene>
    <name evidence="2" type="ORF">LCGC14_0598630</name>
</gene>
<organism evidence="2">
    <name type="scientific">marine sediment metagenome</name>
    <dbReference type="NCBI Taxonomy" id="412755"/>
    <lineage>
        <taxon>unclassified sequences</taxon>
        <taxon>metagenomes</taxon>
        <taxon>ecological metagenomes</taxon>
    </lineage>
</organism>
<proteinExistence type="predicted"/>
<dbReference type="EMBL" id="LAZR01000956">
    <property type="protein sequence ID" value="KKN53770.1"/>
    <property type="molecule type" value="Genomic_DNA"/>
</dbReference>
<name>A0A0F9RBA7_9ZZZZ</name>
<evidence type="ECO:0000256" key="1">
    <source>
        <dbReference type="SAM" id="MobiDB-lite"/>
    </source>
</evidence>
<reference evidence="2" key="1">
    <citation type="journal article" date="2015" name="Nature">
        <title>Complex archaea that bridge the gap between prokaryotes and eukaryotes.</title>
        <authorList>
            <person name="Spang A."/>
            <person name="Saw J.H."/>
            <person name="Jorgensen S.L."/>
            <person name="Zaremba-Niedzwiedzka K."/>
            <person name="Martijn J."/>
            <person name="Lind A.E."/>
            <person name="van Eijk R."/>
            <person name="Schleper C."/>
            <person name="Guy L."/>
            <person name="Ettema T.J."/>
        </authorList>
    </citation>
    <scope>NUCLEOTIDE SEQUENCE</scope>
</reference>
<protein>
    <submittedName>
        <fullName evidence="2">Uncharacterized protein</fullName>
    </submittedName>
</protein>
<sequence>MPALTSVTKEKGILTFTYDDGTILKRTIIYADTIVSTPPDGYDEIGNCYIDSSGRLVINYNGNSIVLDPVGGAGDMLKSIYDADNNGIVDNAEKLEGSTKSEVQDHTPKAHTLGSHSTKAHNELSGVGVNDHHAKYLNSEAVAAAKTVKLDDFTTPDDNVDLDASAALHGLMSKVDKGKLDGIEALADVTGSTAPQAHGPSHEDTGGDEISVAGLDGKTAELSTHETITNAATGFPNRGDSVLSFDTVTFTITPAVSTFDYYIAGAKYTKSSAENIVIADTSGVHFIYYDGSTLSASINPSNAAIEDIILNKAWVATIYWQTTGAGAGVAPLLADERHGVQMSGKTHHWLHDINGAAWHDGLTLSGYTEATDSDAALTFELTNGVYFDEDLEHTIIDGAPATQYAQQLNGGDAEIPIVYRNAAGIWVQDAASTLPYKLISAGNRLAFNRDDGGGNWSQVEVADGKWVSMTLIATNDWQYPIKAIQGQNEYTDKKTAVEEATAEIISFGGGTLSPEVITLYRFVMQTKDTFSGTKKAKIETDGVTDFRGAQILGEAAAAGDHGTLSGLADDDHAQYIRADGTRALSGAWDMGSQLITNLKLGGTMDANSQALINVLDLDLGTESAMGTFSATLTAANAGTAWLIKSKDTSDILRPRLGLSGGVDTAVWAWVNSTHTGIVTSDIDINGGTLDGVTITAPVLDGTVTNTGATLVMPTFGMGAAAITGHAQAITDNAVVTVDGPAAGAPASGEYAKWTAIGLEGKSKAEQLSDLN</sequence>
<feature type="compositionally biased region" description="Basic and acidic residues" evidence="1">
    <location>
        <begin position="97"/>
        <end position="108"/>
    </location>
</feature>
<comment type="caution">
    <text evidence="2">The sequence shown here is derived from an EMBL/GenBank/DDBJ whole genome shotgun (WGS) entry which is preliminary data.</text>
</comment>
<feature type="region of interest" description="Disordered" evidence="1">
    <location>
        <begin position="97"/>
        <end position="120"/>
    </location>
</feature>
<dbReference type="AlphaFoldDB" id="A0A0F9RBA7"/>
<evidence type="ECO:0000313" key="2">
    <source>
        <dbReference type="EMBL" id="KKN53770.1"/>
    </source>
</evidence>
<accession>A0A0F9RBA7</accession>
<feature type="non-terminal residue" evidence="2">
    <location>
        <position position="771"/>
    </location>
</feature>